<dbReference type="Proteomes" id="UP000589085">
    <property type="component" value="Unassembled WGS sequence"/>
</dbReference>
<name>A0A7W4IC72_9PROT</name>
<comment type="caution">
    <text evidence="1">The sequence shown here is derived from an EMBL/GenBank/DDBJ whole genome shotgun (WGS) entry which is preliminary data.</text>
</comment>
<evidence type="ECO:0000313" key="1">
    <source>
        <dbReference type="EMBL" id="MBB2160179.1"/>
    </source>
</evidence>
<dbReference type="RefSeq" id="WP_182997036.1">
    <property type="nucleotide sequence ID" value="NZ_JABEQJ010000008.1"/>
</dbReference>
<gene>
    <name evidence="1" type="ORF">HLH48_08335</name>
</gene>
<accession>A0A7W4IC72</accession>
<protein>
    <submittedName>
        <fullName evidence="1">Uncharacterized protein</fullName>
    </submittedName>
</protein>
<sequence>MVHVSTGWPRNYDLDFVGRIEDIKTTVGPEDEGLPYQEQHRYGIKLPRAGIYYFSAAEIRKIEKKSV</sequence>
<dbReference type="EMBL" id="JABEQJ010000008">
    <property type="protein sequence ID" value="MBB2160179.1"/>
    <property type="molecule type" value="Genomic_DNA"/>
</dbReference>
<evidence type="ECO:0000313" key="2">
    <source>
        <dbReference type="Proteomes" id="UP000589085"/>
    </source>
</evidence>
<proteinExistence type="predicted"/>
<reference evidence="1 2" key="1">
    <citation type="submission" date="2020-04" db="EMBL/GenBank/DDBJ databases">
        <title>Description of novel Gluconacetobacter.</title>
        <authorList>
            <person name="Sombolestani A."/>
        </authorList>
    </citation>
    <scope>NUCLEOTIDE SEQUENCE [LARGE SCALE GENOMIC DNA]</scope>
    <source>
        <strain evidence="1 2">LMG 19747</strain>
    </source>
</reference>
<organism evidence="1 2">
    <name type="scientific">Gluconacetobacter sacchari</name>
    <dbReference type="NCBI Taxonomy" id="92759"/>
    <lineage>
        <taxon>Bacteria</taxon>
        <taxon>Pseudomonadati</taxon>
        <taxon>Pseudomonadota</taxon>
        <taxon>Alphaproteobacteria</taxon>
        <taxon>Acetobacterales</taxon>
        <taxon>Acetobacteraceae</taxon>
        <taxon>Gluconacetobacter</taxon>
    </lineage>
</organism>
<dbReference type="AlphaFoldDB" id="A0A7W4IC72"/>